<dbReference type="InterPro" id="IPR051722">
    <property type="entry name" value="Endocytosis_PI4K-reg_protein"/>
</dbReference>
<evidence type="ECO:0000256" key="4">
    <source>
        <dbReference type="SAM" id="MobiDB-lite"/>
    </source>
</evidence>
<comment type="caution">
    <text evidence="5">The sequence shown here is derived from an EMBL/GenBank/DDBJ whole genome shotgun (WGS) entry which is preliminary data.</text>
</comment>
<evidence type="ECO:0000256" key="2">
    <source>
        <dbReference type="ARBA" id="ARBA00038251"/>
    </source>
</evidence>
<feature type="compositionally biased region" description="Basic residues" evidence="4">
    <location>
        <begin position="840"/>
        <end position="853"/>
    </location>
</feature>
<feature type="region of interest" description="Disordered" evidence="4">
    <location>
        <begin position="1099"/>
        <end position="1122"/>
    </location>
</feature>
<dbReference type="EMBL" id="JAPQKN010000001">
    <property type="protein sequence ID" value="KAJ5176960.1"/>
    <property type="molecule type" value="Genomic_DNA"/>
</dbReference>
<evidence type="ECO:0000313" key="6">
    <source>
        <dbReference type="Proteomes" id="UP001149163"/>
    </source>
</evidence>
<reference evidence="5" key="1">
    <citation type="submission" date="2022-11" db="EMBL/GenBank/DDBJ databases">
        <authorList>
            <person name="Petersen C."/>
        </authorList>
    </citation>
    <scope>NUCLEOTIDE SEQUENCE</scope>
    <source>
        <strain evidence="5">IBT 26290</strain>
    </source>
</reference>
<evidence type="ECO:0000256" key="3">
    <source>
        <dbReference type="PROSITE-ProRule" id="PRU00339"/>
    </source>
</evidence>
<keyword evidence="3" id="KW-0802">TPR repeat</keyword>
<dbReference type="AlphaFoldDB" id="A0A9W9LUV6"/>
<feature type="compositionally biased region" description="Basic and acidic residues" evidence="4">
    <location>
        <begin position="749"/>
        <end position="758"/>
    </location>
</feature>
<proteinExistence type="inferred from homology"/>
<organism evidence="5 6">
    <name type="scientific">Penicillium canariense</name>
    <dbReference type="NCBI Taxonomy" id="189055"/>
    <lineage>
        <taxon>Eukaryota</taxon>
        <taxon>Fungi</taxon>
        <taxon>Dikarya</taxon>
        <taxon>Ascomycota</taxon>
        <taxon>Pezizomycotina</taxon>
        <taxon>Eurotiomycetes</taxon>
        <taxon>Eurotiomycetidae</taxon>
        <taxon>Eurotiales</taxon>
        <taxon>Aspergillaceae</taxon>
        <taxon>Penicillium</taxon>
    </lineage>
</organism>
<dbReference type="InterPro" id="IPR019734">
    <property type="entry name" value="TPR_rpt"/>
</dbReference>
<feature type="repeat" description="TPR" evidence="3">
    <location>
        <begin position="1012"/>
        <end position="1045"/>
    </location>
</feature>
<dbReference type="PROSITE" id="PS50005">
    <property type="entry name" value="TPR"/>
    <property type="match status" value="1"/>
</dbReference>
<dbReference type="Proteomes" id="UP001149163">
    <property type="component" value="Unassembled WGS sequence"/>
</dbReference>
<gene>
    <name evidence="5" type="ORF">N7482_002837</name>
</gene>
<feature type="region of interest" description="Disordered" evidence="4">
    <location>
        <begin position="665"/>
        <end position="697"/>
    </location>
</feature>
<evidence type="ECO:0008006" key="7">
    <source>
        <dbReference type="Google" id="ProtNLM"/>
    </source>
</evidence>
<reference evidence="5" key="2">
    <citation type="journal article" date="2023" name="IMA Fungus">
        <title>Comparative genomic study of the Penicillium genus elucidates a diverse pangenome and 15 lateral gene transfer events.</title>
        <authorList>
            <person name="Petersen C."/>
            <person name="Sorensen T."/>
            <person name="Nielsen M.R."/>
            <person name="Sondergaard T.E."/>
            <person name="Sorensen J.L."/>
            <person name="Fitzpatrick D.A."/>
            <person name="Frisvad J.C."/>
            <person name="Nielsen K.L."/>
        </authorList>
    </citation>
    <scope>NUCLEOTIDE SEQUENCE</scope>
    <source>
        <strain evidence="5">IBT 26290</strain>
    </source>
</reference>
<dbReference type="SUPFAM" id="SSF48452">
    <property type="entry name" value="TPR-like"/>
    <property type="match status" value="1"/>
</dbReference>
<feature type="compositionally biased region" description="Basic and acidic residues" evidence="4">
    <location>
        <begin position="665"/>
        <end position="674"/>
    </location>
</feature>
<comment type="function">
    <text evidence="1">Involved in endocytosis.</text>
</comment>
<sequence>MAGGNAEKGQRYIASLDQARAQGKWDEVPELIRKVTKHAPHRTCKRATTTTVPCSEMALTCILAIKGAIQTATAESRVVTYLQQKTPSESPSTPNLPELIPALLTTIENNDGTPQEILQAQVCLGWIHWVLGEPALASGRLPRDFTTTVDVLAAEGQNPSSWTEVCLVKGCYIKGAAQATVAGIDETLETFASLVPWLSSGKLGSNNAQFLSWIETLLCKGALMASEEACNTSPYSDPRHVEIALRLFRLWSALPTVKQGLAAPTPSHLDVSTSLSRTSIWKSYYGFLTTVLQDELVYTPPHDGPDRPQLASELRRIESICENNLLREVKFPTASSDNSEVEEWVEEVIRNWEVLCGPNWHDQDLGEGGQNAVGRNVLDVGAPRRYLCVSMLTKAKLQILYRAANKTYHSHLILRRLFHVHSALADFDLAVQALDSYIEIVTGAKDRAEKAAEYGELEKDETFLQTLSEGVTLLSCLGSFDEAEKAKNLTELIRTHLDKQGSSNTDTSANGKLLITQGPASTTLCEIPSAVLAAAYRAVGVGLANWASYTPQNEARDEIRGEAIDYLLKSISPSLGKQMSYATLYTLSLVLAENRDLDTAIDYVKSALTSHGCSDTSEDLSRERDLVPMWHLLALLLSAKNEFDIAERSCEAAFEQFPPEVFGKSHLDKRSERRSSRHSSHSKEHESNSKRSLVHRLQGREKERILQTRITQLAFVEVLEGPEAAVNQSGQLLSLFATLFSDLNLDSEGTKPKTEHLVPPKSSAGTARSFRSSIFNRNRVSHLPDRRADHSTGSGSPIPAVPPIPNGHMSGTEAPAIQITDEDPQRYQSPSTLGRSDSKKLKKRSSSFHRHERPRGQEPPLPRETESPDMVGVAVSGNSSPMSAGARQPLQPVAHNIHHKQQPAPVGHEHNPPVQDTRLLPAHRFDSPTNATTKFSYAQSQKHALGLLVKIWLIIAGLYRRASLFDDAREACHEALKQTSRVETLTASFESSARAFSNRGWDNAKSSEELWADVYAEQGLLAQTQSNPHQAMKHFEEALLRCPDHPTATIALANLLLDVWDQKMPLEASNADVDLNVSRLSLLSELPKPKVANAISIDELKGPDVETPPTAEASSSPHDVDPKHLHRLAARDRAYGLLSSLTKLGSSWDNSEAWYALSRAYEAGEQIDKLKDVLWWCIELEDRRPIRHWSNIGSGLYVL</sequence>
<comment type="similarity">
    <text evidence="2">Belongs to the YPP1 family.</text>
</comment>
<dbReference type="GeneID" id="81424138"/>
<accession>A0A9W9LUV6</accession>
<dbReference type="PANTHER" id="PTHR23083:SF464">
    <property type="entry name" value="TETRATRICOPEPTIDE REPEAT DOMAIN 7, ISOFORM A"/>
    <property type="match status" value="1"/>
</dbReference>
<feature type="region of interest" description="Disordered" evidence="4">
    <location>
        <begin position="775"/>
        <end position="887"/>
    </location>
</feature>
<dbReference type="RefSeq" id="XP_056548568.1">
    <property type="nucleotide sequence ID" value="XM_056684962.1"/>
</dbReference>
<name>A0A9W9LUV6_9EURO</name>
<dbReference type="PANTHER" id="PTHR23083">
    <property type="entry name" value="TETRATRICOPEPTIDE REPEAT PROTEIN, TPR"/>
    <property type="match status" value="1"/>
</dbReference>
<dbReference type="OrthoDB" id="29013at2759"/>
<feature type="region of interest" description="Disordered" evidence="4">
    <location>
        <begin position="749"/>
        <end position="768"/>
    </location>
</feature>
<evidence type="ECO:0000256" key="1">
    <source>
        <dbReference type="ARBA" id="ARBA00002550"/>
    </source>
</evidence>
<evidence type="ECO:0000313" key="5">
    <source>
        <dbReference type="EMBL" id="KAJ5176960.1"/>
    </source>
</evidence>
<keyword evidence="6" id="KW-1185">Reference proteome</keyword>
<dbReference type="SMART" id="SM00028">
    <property type="entry name" value="TPR"/>
    <property type="match status" value="3"/>
</dbReference>
<dbReference type="InterPro" id="IPR011990">
    <property type="entry name" value="TPR-like_helical_dom_sf"/>
</dbReference>
<dbReference type="Gene3D" id="1.25.40.10">
    <property type="entry name" value="Tetratricopeptide repeat domain"/>
    <property type="match status" value="2"/>
</dbReference>
<protein>
    <recommendedName>
        <fullName evidence="7">Tetratricopeptide-like helical</fullName>
    </recommendedName>
</protein>